<sequence length="302" mass="32742">MKKKYLAVFMMATALTLTACGAKDTAEDSQQAEEQVTDTADETTAEASQDTEDTENGETAENNENMITELTANTAAEISGKEFTLKTERAYSDDDEIIAVTAVYGDQELKLDESLYVNGVYEVSLDGQEYVMTETTTFDDYGMIYLVKLDESGVTLVSTQDGHLREVPADPTEGFEIESKVDVLGTYGGIRTYFIQDDKLTANDTIYEFAGDPSGELPKLTVKGSIRCRLEGGNTTLEAGDVIIPQAYSPDDGTFYFELPDGTAGNLLVDLSPDGSEGQMTYSGTIGGVDENELFENLPYAG</sequence>
<name>A0ABV1HXN5_9FIRM</name>
<gene>
    <name evidence="3" type="ORF">WMO62_02245</name>
</gene>
<feature type="chain" id="PRO_5045178031" evidence="2">
    <location>
        <begin position="20"/>
        <end position="302"/>
    </location>
</feature>
<comment type="caution">
    <text evidence="3">The sequence shown here is derived from an EMBL/GenBank/DDBJ whole genome shotgun (WGS) entry which is preliminary data.</text>
</comment>
<dbReference type="EMBL" id="JBBMFC010000003">
    <property type="protein sequence ID" value="MEQ2577662.1"/>
    <property type="molecule type" value="Genomic_DNA"/>
</dbReference>
<dbReference type="Proteomes" id="UP001470288">
    <property type="component" value="Unassembled WGS sequence"/>
</dbReference>
<evidence type="ECO:0000256" key="1">
    <source>
        <dbReference type="SAM" id="MobiDB-lite"/>
    </source>
</evidence>
<keyword evidence="2" id="KW-0732">Signal</keyword>
<feature type="region of interest" description="Disordered" evidence="1">
    <location>
        <begin position="26"/>
        <end position="64"/>
    </location>
</feature>
<proteinExistence type="predicted"/>
<feature type="compositionally biased region" description="Acidic residues" evidence="1">
    <location>
        <begin position="35"/>
        <end position="58"/>
    </location>
</feature>
<evidence type="ECO:0000313" key="4">
    <source>
        <dbReference type="Proteomes" id="UP001470288"/>
    </source>
</evidence>
<accession>A0ABV1HXN5</accession>
<keyword evidence="4" id="KW-1185">Reference proteome</keyword>
<feature type="signal peptide" evidence="2">
    <location>
        <begin position="1"/>
        <end position="19"/>
    </location>
</feature>
<evidence type="ECO:0000256" key="2">
    <source>
        <dbReference type="SAM" id="SignalP"/>
    </source>
</evidence>
<protein>
    <submittedName>
        <fullName evidence="3">Uncharacterized protein</fullName>
    </submittedName>
</protein>
<evidence type="ECO:0000313" key="3">
    <source>
        <dbReference type="EMBL" id="MEQ2577662.1"/>
    </source>
</evidence>
<dbReference type="PROSITE" id="PS51257">
    <property type="entry name" value="PROKAR_LIPOPROTEIN"/>
    <property type="match status" value="1"/>
</dbReference>
<dbReference type="RefSeq" id="WP_349143669.1">
    <property type="nucleotide sequence ID" value="NZ_JBBMFC010000003.1"/>
</dbReference>
<reference evidence="3 4" key="1">
    <citation type="submission" date="2024-03" db="EMBL/GenBank/DDBJ databases">
        <title>Human intestinal bacterial collection.</title>
        <authorList>
            <person name="Pauvert C."/>
            <person name="Hitch T.C.A."/>
            <person name="Clavel T."/>
        </authorList>
    </citation>
    <scope>NUCLEOTIDE SEQUENCE [LARGE SCALE GENOMIC DNA]</scope>
    <source>
        <strain evidence="3 4">CLA-AA-H78B</strain>
    </source>
</reference>
<organism evidence="3 4">
    <name type="scientific">Hominiventricola aquisgranensis</name>
    <dbReference type="NCBI Taxonomy" id="3133164"/>
    <lineage>
        <taxon>Bacteria</taxon>
        <taxon>Bacillati</taxon>
        <taxon>Bacillota</taxon>
        <taxon>Clostridia</taxon>
        <taxon>Lachnospirales</taxon>
        <taxon>Lachnospiraceae</taxon>
        <taxon>Hominiventricola</taxon>
    </lineage>
</organism>